<dbReference type="Proteomes" id="UP000007015">
    <property type="component" value="Chromosome 5"/>
</dbReference>
<dbReference type="Gramene" id="BGIOSGA017679-TA">
    <property type="protein sequence ID" value="BGIOSGA017679-PA"/>
    <property type="gene ID" value="BGIOSGA017679"/>
</dbReference>
<evidence type="ECO:0000313" key="2">
    <source>
        <dbReference type="EMBL" id="EEC79576.1"/>
    </source>
</evidence>
<feature type="region of interest" description="Disordered" evidence="1">
    <location>
        <begin position="241"/>
        <end position="310"/>
    </location>
</feature>
<name>B8B077_ORYSI</name>
<organism evidence="2 3">
    <name type="scientific">Oryza sativa subsp. indica</name>
    <name type="common">Rice</name>
    <dbReference type="NCBI Taxonomy" id="39946"/>
    <lineage>
        <taxon>Eukaryota</taxon>
        <taxon>Viridiplantae</taxon>
        <taxon>Streptophyta</taxon>
        <taxon>Embryophyta</taxon>
        <taxon>Tracheophyta</taxon>
        <taxon>Spermatophyta</taxon>
        <taxon>Magnoliopsida</taxon>
        <taxon>Liliopsida</taxon>
        <taxon>Poales</taxon>
        <taxon>Poaceae</taxon>
        <taxon>BOP clade</taxon>
        <taxon>Oryzoideae</taxon>
        <taxon>Oryzeae</taxon>
        <taxon>Oryzinae</taxon>
        <taxon>Oryza</taxon>
        <taxon>Oryza sativa</taxon>
    </lineage>
</organism>
<evidence type="ECO:0000256" key="1">
    <source>
        <dbReference type="SAM" id="MobiDB-lite"/>
    </source>
</evidence>
<feature type="compositionally biased region" description="Low complexity" evidence="1">
    <location>
        <begin position="260"/>
        <end position="279"/>
    </location>
</feature>
<protein>
    <submittedName>
        <fullName evidence="2">Uncharacterized protein</fullName>
    </submittedName>
</protein>
<dbReference type="AlphaFoldDB" id="B8B077"/>
<keyword evidence="3" id="KW-1185">Reference proteome</keyword>
<dbReference type="EMBL" id="CM000130">
    <property type="protein sequence ID" value="EEC79576.1"/>
    <property type="molecule type" value="Genomic_DNA"/>
</dbReference>
<gene>
    <name evidence="2" type="ORF">OsI_20741</name>
</gene>
<dbReference type="OMA" id="DIEMFVT"/>
<accession>B8B077</accession>
<dbReference type="HOGENOM" id="CLU_078081_0_0_1"/>
<sequence length="310" mass="34103">MGNLTGSLSNFENIYSPTPLPSAPPVCLSVYINGVFLLTKPPPPEIPRPRSPTFPKLSIELVGIERESRVEVVLAGMERKSNRVDSLEDAQKLAEKRGNEHGVLIFVYAVDGIHHAKEIADALGDLEEKNNWEARQLIRQGRKLKTMELGGITGTVFLGQNHQELVPQGGRGMGDRIINLCNQVIGNDAEHRTKRNKPVSDEWFDKADKLLKDIEMFVTRPVHLPVDPDAASGRDERLPAAAADDDHLPPLPALLRNKRSASPAAAAEAEGEHLLAASGSASDHEESLPRRRRRRRLSPNLPTVPDVTPK</sequence>
<evidence type="ECO:0000313" key="3">
    <source>
        <dbReference type="Proteomes" id="UP000007015"/>
    </source>
</evidence>
<proteinExistence type="predicted"/>
<reference evidence="2 3" key="1">
    <citation type="journal article" date="2005" name="PLoS Biol.">
        <title>The genomes of Oryza sativa: a history of duplications.</title>
        <authorList>
            <person name="Yu J."/>
            <person name="Wang J."/>
            <person name="Lin W."/>
            <person name="Li S."/>
            <person name="Li H."/>
            <person name="Zhou J."/>
            <person name="Ni P."/>
            <person name="Dong W."/>
            <person name="Hu S."/>
            <person name="Zeng C."/>
            <person name="Zhang J."/>
            <person name="Zhang Y."/>
            <person name="Li R."/>
            <person name="Xu Z."/>
            <person name="Li S."/>
            <person name="Li X."/>
            <person name="Zheng H."/>
            <person name="Cong L."/>
            <person name="Lin L."/>
            <person name="Yin J."/>
            <person name="Geng J."/>
            <person name="Li G."/>
            <person name="Shi J."/>
            <person name="Liu J."/>
            <person name="Lv H."/>
            <person name="Li J."/>
            <person name="Wang J."/>
            <person name="Deng Y."/>
            <person name="Ran L."/>
            <person name="Shi X."/>
            <person name="Wang X."/>
            <person name="Wu Q."/>
            <person name="Li C."/>
            <person name="Ren X."/>
            <person name="Wang J."/>
            <person name="Wang X."/>
            <person name="Li D."/>
            <person name="Liu D."/>
            <person name="Zhang X."/>
            <person name="Ji Z."/>
            <person name="Zhao W."/>
            <person name="Sun Y."/>
            <person name="Zhang Z."/>
            <person name="Bao J."/>
            <person name="Han Y."/>
            <person name="Dong L."/>
            <person name="Ji J."/>
            <person name="Chen P."/>
            <person name="Wu S."/>
            <person name="Liu J."/>
            <person name="Xiao Y."/>
            <person name="Bu D."/>
            <person name="Tan J."/>
            <person name="Yang L."/>
            <person name="Ye C."/>
            <person name="Zhang J."/>
            <person name="Xu J."/>
            <person name="Zhou Y."/>
            <person name="Yu Y."/>
            <person name="Zhang B."/>
            <person name="Zhuang S."/>
            <person name="Wei H."/>
            <person name="Liu B."/>
            <person name="Lei M."/>
            <person name="Yu H."/>
            <person name="Li Y."/>
            <person name="Xu H."/>
            <person name="Wei S."/>
            <person name="He X."/>
            <person name="Fang L."/>
            <person name="Zhang Z."/>
            <person name="Zhang Y."/>
            <person name="Huang X."/>
            <person name="Su Z."/>
            <person name="Tong W."/>
            <person name="Li J."/>
            <person name="Tong Z."/>
            <person name="Li S."/>
            <person name="Ye J."/>
            <person name="Wang L."/>
            <person name="Fang L."/>
            <person name="Lei T."/>
            <person name="Chen C."/>
            <person name="Chen H."/>
            <person name="Xu Z."/>
            <person name="Li H."/>
            <person name="Huang H."/>
            <person name="Zhang F."/>
            <person name="Xu H."/>
            <person name="Li N."/>
            <person name="Zhao C."/>
            <person name="Li S."/>
            <person name="Dong L."/>
            <person name="Huang Y."/>
            <person name="Li L."/>
            <person name="Xi Y."/>
            <person name="Qi Q."/>
            <person name="Li W."/>
            <person name="Zhang B."/>
            <person name="Hu W."/>
            <person name="Zhang Y."/>
            <person name="Tian X."/>
            <person name="Jiao Y."/>
            <person name="Liang X."/>
            <person name="Jin J."/>
            <person name="Gao L."/>
            <person name="Zheng W."/>
            <person name="Hao B."/>
            <person name="Liu S."/>
            <person name="Wang W."/>
            <person name="Yuan L."/>
            <person name="Cao M."/>
            <person name="McDermott J."/>
            <person name="Samudrala R."/>
            <person name="Wang J."/>
            <person name="Wong G.K."/>
            <person name="Yang H."/>
        </authorList>
    </citation>
    <scope>NUCLEOTIDE SEQUENCE [LARGE SCALE GENOMIC DNA]</scope>
    <source>
        <strain evidence="3">cv. 93-11</strain>
    </source>
</reference>